<evidence type="ECO:0000313" key="14">
    <source>
        <dbReference type="Proteomes" id="UP001519460"/>
    </source>
</evidence>
<dbReference type="Proteomes" id="UP001519460">
    <property type="component" value="Unassembled WGS sequence"/>
</dbReference>
<dbReference type="PANTHER" id="PTHR24082:SF283">
    <property type="entry name" value="NUCLEAR HORMONE RECEPTOR HR96"/>
    <property type="match status" value="1"/>
</dbReference>
<gene>
    <name evidence="13" type="ORF">BaRGS_00000321</name>
</gene>
<dbReference type="PROSITE" id="PS51030">
    <property type="entry name" value="NUCLEAR_REC_DBD_2"/>
    <property type="match status" value="1"/>
</dbReference>
<evidence type="ECO:0000313" key="13">
    <source>
        <dbReference type="EMBL" id="KAK7508755.1"/>
    </source>
</evidence>
<keyword evidence="7 9" id="KW-0675">Receptor</keyword>
<keyword evidence="6 9" id="KW-0804">Transcription</keyword>
<evidence type="ECO:0000256" key="2">
    <source>
        <dbReference type="ARBA" id="ARBA00022771"/>
    </source>
</evidence>
<dbReference type="PRINTS" id="PR00398">
    <property type="entry name" value="STRDHORMONER"/>
</dbReference>
<evidence type="ECO:0000259" key="12">
    <source>
        <dbReference type="PROSITE" id="PS51843"/>
    </source>
</evidence>
<keyword evidence="5 9" id="KW-0238">DNA-binding</keyword>
<dbReference type="SUPFAM" id="SSF57716">
    <property type="entry name" value="Glucocorticoid receptor-like (DNA-binding domain)"/>
    <property type="match status" value="1"/>
</dbReference>
<dbReference type="Pfam" id="PF00105">
    <property type="entry name" value="zf-C4"/>
    <property type="match status" value="1"/>
</dbReference>
<dbReference type="InterPro" id="IPR001723">
    <property type="entry name" value="Nuclear_hrmn_rcpt"/>
</dbReference>
<dbReference type="EMBL" id="JACVVK020000001">
    <property type="protein sequence ID" value="KAK7508755.1"/>
    <property type="molecule type" value="Genomic_DNA"/>
</dbReference>
<comment type="caution">
    <text evidence="13">The sequence shown here is derived from an EMBL/GenBank/DDBJ whole genome shotgun (WGS) entry which is preliminary data.</text>
</comment>
<dbReference type="InterPro" id="IPR013088">
    <property type="entry name" value="Znf_NHR/GATA"/>
</dbReference>
<sequence>MDSAKRDNDSLEDSSQEGRYRQGKVPQAGGGGKVCGVCGDRASAHNFGALTCETCKAFFRRNANKEESPRCMFDNHCIIDRTTRKQCAACRLKKCFSIGMKPQLILDDSAKKARMMMRQKKRAEREEVVHQNQDWSMVGGQTPAATTAPSQNMSSSASTFSTDAANSHTAATVPSVGAGCPVPNSTMSQTGSGTADSPAVPSLSPSGVATSPMGSATPFNASGGMSTSGAAVDVIFQQALADMDLSSQEVRCTAPSAAGLWAKPSASQACEGNSSWSHPEQSMAFREMGSTQDRGSSCFSLSQDGSNAAQLQQPSSLKPSDGSGFQHVPREDLPSDMKQYWLLTSDERATLTQLTSAYQDTMMKLTDRDPDKRLSLGSSGGMTLEDFFYVVEQVLHLCVRFAKALPDFWQLKQPDQIAILKTSSMQCDGIALSAMCVPERGVWQTPFGDLGMNHMPAALNTARDRELMAEMLSFSRQLKSVAKSDITIYGLLHCIALFDPSEATLDDKQLVNTLKDKYLILLKHYIESQFSYQHADRYLGELMEALRKLRALSQQSVLYLKQFSSFFNPLGVEFFDLD</sequence>
<keyword evidence="4 9" id="KW-0805">Transcription regulation</keyword>
<dbReference type="Gene3D" id="1.10.565.10">
    <property type="entry name" value="Retinoid X Receptor"/>
    <property type="match status" value="1"/>
</dbReference>
<feature type="region of interest" description="Disordered" evidence="10">
    <location>
        <begin position="1"/>
        <end position="31"/>
    </location>
</feature>
<organism evidence="13 14">
    <name type="scientific">Batillaria attramentaria</name>
    <dbReference type="NCBI Taxonomy" id="370345"/>
    <lineage>
        <taxon>Eukaryota</taxon>
        <taxon>Metazoa</taxon>
        <taxon>Spiralia</taxon>
        <taxon>Lophotrochozoa</taxon>
        <taxon>Mollusca</taxon>
        <taxon>Gastropoda</taxon>
        <taxon>Caenogastropoda</taxon>
        <taxon>Sorbeoconcha</taxon>
        <taxon>Cerithioidea</taxon>
        <taxon>Batillariidae</taxon>
        <taxon>Batillaria</taxon>
    </lineage>
</organism>
<dbReference type="InterPro" id="IPR000536">
    <property type="entry name" value="Nucl_hrmn_rcpt_lig-bd"/>
</dbReference>
<dbReference type="PANTHER" id="PTHR24082">
    <property type="entry name" value="NUCLEAR HORMONE RECEPTOR"/>
    <property type="match status" value="1"/>
</dbReference>
<evidence type="ECO:0000256" key="4">
    <source>
        <dbReference type="ARBA" id="ARBA00023015"/>
    </source>
</evidence>
<keyword evidence="2 9" id="KW-0863">Zinc-finger</keyword>
<comment type="similarity">
    <text evidence="9">Belongs to the nuclear hormone receptor family.</text>
</comment>
<dbReference type="PRINTS" id="PR00047">
    <property type="entry name" value="STROIDFINGER"/>
</dbReference>
<dbReference type="InterPro" id="IPR001628">
    <property type="entry name" value="Znf_hrmn_rcpt"/>
</dbReference>
<evidence type="ECO:0000256" key="6">
    <source>
        <dbReference type="ARBA" id="ARBA00023163"/>
    </source>
</evidence>
<comment type="subcellular location">
    <subcellularLocation>
        <location evidence="9">Nucleus</location>
    </subcellularLocation>
</comment>
<dbReference type="GO" id="GO:0008270">
    <property type="term" value="F:zinc ion binding"/>
    <property type="evidence" value="ECO:0007669"/>
    <property type="project" value="UniProtKB-KW"/>
</dbReference>
<protein>
    <submittedName>
        <fullName evidence="13">Uncharacterized protein</fullName>
    </submittedName>
</protein>
<name>A0ABD0MC62_9CAEN</name>
<dbReference type="InterPro" id="IPR035500">
    <property type="entry name" value="NHR-like_dom_sf"/>
</dbReference>
<keyword evidence="1 9" id="KW-0479">Metal-binding</keyword>
<dbReference type="GO" id="GO:0005634">
    <property type="term" value="C:nucleus"/>
    <property type="evidence" value="ECO:0007669"/>
    <property type="project" value="UniProtKB-SubCell"/>
</dbReference>
<dbReference type="PROSITE" id="PS00031">
    <property type="entry name" value="NUCLEAR_REC_DBD_1"/>
    <property type="match status" value="1"/>
</dbReference>
<evidence type="ECO:0000256" key="5">
    <source>
        <dbReference type="ARBA" id="ARBA00023125"/>
    </source>
</evidence>
<evidence type="ECO:0000256" key="8">
    <source>
        <dbReference type="ARBA" id="ARBA00023242"/>
    </source>
</evidence>
<keyword evidence="14" id="KW-1185">Reference proteome</keyword>
<feature type="domain" description="NR LBD" evidence="12">
    <location>
        <begin position="346"/>
        <end position="578"/>
    </location>
</feature>
<proteinExistence type="inferred from homology"/>
<feature type="compositionally biased region" description="Polar residues" evidence="10">
    <location>
        <begin position="289"/>
        <end position="318"/>
    </location>
</feature>
<feature type="region of interest" description="Disordered" evidence="10">
    <location>
        <begin position="138"/>
        <end position="211"/>
    </location>
</feature>
<feature type="compositionally biased region" description="Polar residues" evidence="10">
    <location>
        <begin position="183"/>
        <end position="195"/>
    </location>
</feature>
<keyword evidence="8 9" id="KW-0539">Nucleus</keyword>
<feature type="domain" description="Nuclear receptor" evidence="11">
    <location>
        <begin position="32"/>
        <end position="107"/>
    </location>
</feature>
<evidence type="ECO:0000256" key="9">
    <source>
        <dbReference type="RuleBase" id="RU004334"/>
    </source>
</evidence>
<dbReference type="GO" id="GO:0003677">
    <property type="term" value="F:DNA binding"/>
    <property type="evidence" value="ECO:0007669"/>
    <property type="project" value="UniProtKB-KW"/>
</dbReference>
<reference evidence="13 14" key="1">
    <citation type="journal article" date="2023" name="Sci. Data">
        <title>Genome assembly of the Korean intertidal mud-creeper Batillaria attramentaria.</title>
        <authorList>
            <person name="Patra A.K."/>
            <person name="Ho P.T."/>
            <person name="Jun S."/>
            <person name="Lee S.J."/>
            <person name="Kim Y."/>
            <person name="Won Y.J."/>
        </authorList>
    </citation>
    <scope>NUCLEOTIDE SEQUENCE [LARGE SCALE GENOMIC DNA]</scope>
    <source>
        <strain evidence="13">Wonlab-2016</strain>
    </source>
</reference>
<evidence type="ECO:0000256" key="7">
    <source>
        <dbReference type="ARBA" id="ARBA00023170"/>
    </source>
</evidence>
<evidence type="ECO:0000259" key="11">
    <source>
        <dbReference type="PROSITE" id="PS51030"/>
    </source>
</evidence>
<evidence type="ECO:0000256" key="3">
    <source>
        <dbReference type="ARBA" id="ARBA00022833"/>
    </source>
</evidence>
<dbReference type="Pfam" id="PF00104">
    <property type="entry name" value="Hormone_recep"/>
    <property type="match status" value="1"/>
</dbReference>
<feature type="compositionally biased region" description="Low complexity" evidence="10">
    <location>
        <begin position="150"/>
        <end position="167"/>
    </location>
</feature>
<dbReference type="AlphaFoldDB" id="A0ABD0MC62"/>
<keyword evidence="3 9" id="KW-0862">Zinc</keyword>
<dbReference type="PROSITE" id="PS51843">
    <property type="entry name" value="NR_LBD"/>
    <property type="match status" value="1"/>
</dbReference>
<evidence type="ECO:0000256" key="1">
    <source>
        <dbReference type="ARBA" id="ARBA00022723"/>
    </source>
</evidence>
<accession>A0ABD0MC62</accession>
<dbReference type="Gene3D" id="3.30.50.10">
    <property type="entry name" value="Erythroid Transcription Factor GATA-1, subunit A"/>
    <property type="match status" value="1"/>
</dbReference>
<evidence type="ECO:0000256" key="10">
    <source>
        <dbReference type="SAM" id="MobiDB-lite"/>
    </source>
</evidence>
<dbReference type="SUPFAM" id="SSF48508">
    <property type="entry name" value="Nuclear receptor ligand-binding domain"/>
    <property type="match status" value="1"/>
</dbReference>
<dbReference type="SMART" id="SM00399">
    <property type="entry name" value="ZnF_C4"/>
    <property type="match status" value="1"/>
</dbReference>
<feature type="region of interest" description="Disordered" evidence="10">
    <location>
        <begin position="286"/>
        <end position="331"/>
    </location>
</feature>
<dbReference type="SMART" id="SM00430">
    <property type="entry name" value="HOLI"/>
    <property type="match status" value="1"/>
</dbReference>
<dbReference type="InterPro" id="IPR050234">
    <property type="entry name" value="Nuclear_hormone_rcpt_NR1"/>
</dbReference>